<dbReference type="AlphaFoldDB" id="A0AAV1HU27"/>
<name>A0AAV1HU27_9CHLO</name>
<evidence type="ECO:0000256" key="1">
    <source>
        <dbReference type="SAM" id="MobiDB-lite"/>
    </source>
</evidence>
<evidence type="ECO:0000313" key="3">
    <source>
        <dbReference type="Proteomes" id="UP001314263"/>
    </source>
</evidence>
<gene>
    <name evidence="2" type="ORF">CVIRNUC_001603</name>
</gene>
<dbReference type="Proteomes" id="UP001314263">
    <property type="component" value="Unassembled WGS sequence"/>
</dbReference>
<feature type="compositionally biased region" description="Gly residues" evidence="1">
    <location>
        <begin position="48"/>
        <end position="66"/>
    </location>
</feature>
<protein>
    <submittedName>
        <fullName evidence="2">Uncharacterized protein</fullName>
    </submittedName>
</protein>
<accession>A0AAV1HU27</accession>
<sequence>MMASEGKEGRSFNPFRNKKKEDAAKKALEDMFGGKQDMLAAYDTGGGNFGKGGGRRGGGGGGGGDGGESEPFDFRRWLAAFTQGLGKTARSLGKTLAAILLLASIFYGSHFIKPLAQAAKRGVRWLLRLDGAGSRRVQRRPAPASAESTAALGESERSVLAKYGADDENDAEPQQRQHDASEDDENDE</sequence>
<feature type="region of interest" description="Disordered" evidence="1">
    <location>
        <begin position="1"/>
        <end position="21"/>
    </location>
</feature>
<dbReference type="EMBL" id="CAUYUE010000002">
    <property type="protein sequence ID" value="CAK0745195.1"/>
    <property type="molecule type" value="Genomic_DNA"/>
</dbReference>
<feature type="region of interest" description="Disordered" evidence="1">
    <location>
        <begin position="134"/>
        <end position="188"/>
    </location>
</feature>
<comment type="caution">
    <text evidence="2">The sequence shown here is derived from an EMBL/GenBank/DDBJ whole genome shotgun (WGS) entry which is preliminary data.</text>
</comment>
<evidence type="ECO:0000313" key="2">
    <source>
        <dbReference type="EMBL" id="CAK0745195.1"/>
    </source>
</evidence>
<feature type="compositionally biased region" description="Basic and acidic residues" evidence="1">
    <location>
        <begin position="1"/>
        <end position="10"/>
    </location>
</feature>
<feature type="region of interest" description="Disordered" evidence="1">
    <location>
        <begin position="48"/>
        <end position="68"/>
    </location>
</feature>
<proteinExistence type="predicted"/>
<organism evidence="2 3">
    <name type="scientific">Coccomyxa viridis</name>
    <dbReference type="NCBI Taxonomy" id="1274662"/>
    <lineage>
        <taxon>Eukaryota</taxon>
        <taxon>Viridiplantae</taxon>
        <taxon>Chlorophyta</taxon>
        <taxon>core chlorophytes</taxon>
        <taxon>Trebouxiophyceae</taxon>
        <taxon>Trebouxiophyceae incertae sedis</taxon>
        <taxon>Coccomyxaceae</taxon>
        <taxon>Coccomyxa</taxon>
    </lineage>
</organism>
<keyword evidence="3" id="KW-1185">Reference proteome</keyword>
<reference evidence="2 3" key="1">
    <citation type="submission" date="2023-10" db="EMBL/GenBank/DDBJ databases">
        <authorList>
            <person name="Maclean D."/>
            <person name="Macfadyen A."/>
        </authorList>
    </citation>
    <scope>NUCLEOTIDE SEQUENCE [LARGE SCALE GENOMIC DNA]</scope>
</reference>